<keyword evidence="1" id="KW-1185">Reference proteome</keyword>
<reference evidence="2" key="1">
    <citation type="submission" date="2022-11" db="UniProtKB">
        <authorList>
            <consortium name="WormBaseParasite"/>
        </authorList>
    </citation>
    <scope>IDENTIFICATION</scope>
</reference>
<accession>A0A914ZKH1</accession>
<sequence>MIQEIPKKISLIDIRVRSVSCEVNEKAFKEAILCCKVLLHWRWSSSSIGETWEIHTCECTQSGRDRQGGSIPDFQQVWDVLASDVAPFFSAQLSRLLGMSSPTSMKYLAAGVMKAKNIAEREKLSKLQAEKCNDER</sequence>
<proteinExistence type="predicted"/>
<name>A0A914ZKH1_PARUN</name>
<evidence type="ECO:0000313" key="1">
    <source>
        <dbReference type="Proteomes" id="UP000887569"/>
    </source>
</evidence>
<evidence type="ECO:0000313" key="2">
    <source>
        <dbReference type="WBParaSite" id="PgB04_g101_t04"/>
    </source>
</evidence>
<dbReference type="WBParaSite" id="PgB04_g101_t04">
    <property type="protein sequence ID" value="PgB04_g101_t04"/>
    <property type="gene ID" value="PgB04_g101"/>
</dbReference>
<organism evidence="1 2">
    <name type="scientific">Parascaris univalens</name>
    <name type="common">Nematode worm</name>
    <dbReference type="NCBI Taxonomy" id="6257"/>
    <lineage>
        <taxon>Eukaryota</taxon>
        <taxon>Metazoa</taxon>
        <taxon>Ecdysozoa</taxon>
        <taxon>Nematoda</taxon>
        <taxon>Chromadorea</taxon>
        <taxon>Rhabditida</taxon>
        <taxon>Spirurina</taxon>
        <taxon>Ascaridomorpha</taxon>
        <taxon>Ascaridoidea</taxon>
        <taxon>Ascarididae</taxon>
        <taxon>Parascaris</taxon>
    </lineage>
</organism>
<protein>
    <submittedName>
        <fullName evidence="2">SSD domain-containing protein</fullName>
    </submittedName>
</protein>
<dbReference type="AlphaFoldDB" id="A0A914ZKH1"/>
<dbReference type="Proteomes" id="UP000887569">
    <property type="component" value="Unplaced"/>
</dbReference>